<gene>
    <name evidence="2" type="ORF">MBM_08288</name>
</gene>
<dbReference type="EMBL" id="JH921449">
    <property type="protein sequence ID" value="EKD13570.1"/>
    <property type="molecule type" value="Genomic_DNA"/>
</dbReference>
<dbReference type="InParanoid" id="K1W8P6"/>
<reference evidence="2 3" key="1">
    <citation type="journal article" date="2012" name="BMC Genomics">
        <title>Sequencing the genome of Marssonina brunnea reveals fungus-poplar co-evolution.</title>
        <authorList>
            <person name="Zhu S."/>
            <person name="Cao Y.-Z."/>
            <person name="Jiang C."/>
            <person name="Tan B.-Y."/>
            <person name="Wang Z."/>
            <person name="Feng S."/>
            <person name="Zhang L."/>
            <person name="Su X.-H."/>
            <person name="Brejova B."/>
            <person name="Vinar T."/>
            <person name="Xu M."/>
            <person name="Wang M.-X."/>
            <person name="Zhang S.-G."/>
            <person name="Huang M.-R."/>
            <person name="Wu R."/>
            <person name="Zhou Y."/>
        </authorList>
    </citation>
    <scope>NUCLEOTIDE SEQUENCE [LARGE SCALE GENOMIC DNA]</scope>
    <source>
        <strain evidence="2 3">MB_m1</strain>
    </source>
</reference>
<name>K1W8P6_MARBU</name>
<organism evidence="2 3">
    <name type="scientific">Marssonina brunnea f. sp. multigermtubi (strain MB_m1)</name>
    <name type="common">Marssonina leaf spot fungus</name>
    <dbReference type="NCBI Taxonomy" id="1072389"/>
    <lineage>
        <taxon>Eukaryota</taxon>
        <taxon>Fungi</taxon>
        <taxon>Dikarya</taxon>
        <taxon>Ascomycota</taxon>
        <taxon>Pezizomycotina</taxon>
        <taxon>Leotiomycetes</taxon>
        <taxon>Helotiales</taxon>
        <taxon>Drepanopezizaceae</taxon>
        <taxon>Drepanopeziza</taxon>
    </lineage>
</organism>
<dbReference type="KEGG" id="mbe:MBM_08288"/>
<keyword evidence="3" id="KW-1185">Reference proteome</keyword>
<feature type="region of interest" description="Disordered" evidence="1">
    <location>
        <begin position="16"/>
        <end position="80"/>
    </location>
</feature>
<evidence type="ECO:0000256" key="1">
    <source>
        <dbReference type="SAM" id="MobiDB-lite"/>
    </source>
</evidence>
<sequence>MPKRLATWLLRALIDAGGPARNMESGKDTPNSESIGFGRNGKERKGKDRDGDKKPLRFRKTGPQDIRSGEQISSPATASSVPNWTWEAAVGSEKRRTQYHTCEMPVNLWGEVHHLTDAREQAWCLSEDAAAVMEVRRSSPTRFPSDKRPRRDAAGGTSAWRAGRQATKTKVEDVIPIVPAATAGIQEQNLLCECISSILLSSAQLSSADPDVNSQPSLESSRATASSQGALSPTVYVDLEVYRDTRREQLVPDLGRHGGTKTVLSI</sequence>
<dbReference type="AlphaFoldDB" id="K1W8P6"/>
<evidence type="ECO:0000313" key="2">
    <source>
        <dbReference type="EMBL" id="EKD13570.1"/>
    </source>
</evidence>
<protein>
    <submittedName>
        <fullName evidence="2">Uncharacterized protein</fullName>
    </submittedName>
</protein>
<proteinExistence type="predicted"/>
<accession>K1W8P6</accession>
<dbReference type="Proteomes" id="UP000006753">
    <property type="component" value="Unassembled WGS sequence"/>
</dbReference>
<evidence type="ECO:0000313" key="3">
    <source>
        <dbReference type="Proteomes" id="UP000006753"/>
    </source>
</evidence>
<feature type="compositionally biased region" description="Polar residues" evidence="1">
    <location>
        <begin position="212"/>
        <end position="229"/>
    </location>
</feature>
<dbReference type="HOGENOM" id="CLU_1046133_0_0_1"/>
<feature type="region of interest" description="Disordered" evidence="1">
    <location>
        <begin position="209"/>
        <end position="229"/>
    </location>
</feature>
<feature type="compositionally biased region" description="Polar residues" evidence="1">
    <location>
        <begin position="70"/>
        <end position="80"/>
    </location>
</feature>
<feature type="region of interest" description="Disordered" evidence="1">
    <location>
        <begin position="136"/>
        <end position="165"/>
    </location>
</feature>
<feature type="compositionally biased region" description="Basic and acidic residues" evidence="1">
    <location>
        <begin position="40"/>
        <end position="55"/>
    </location>
</feature>
<feature type="compositionally biased region" description="Basic and acidic residues" evidence="1">
    <location>
        <begin position="144"/>
        <end position="153"/>
    </location>
</feature>